<dbReference type="AlphaFoldDB" id="A0A8C4Z1N4"/>
<dbReference type="GeneTree" id="ENSGT00390000012305"/>
<evidence type="ECO:0000256" key="3">
    <source>
        <dbReference type="ARBA" id="ARBA00022490"/>
    </source>
</evidence>
<dbReference type="InterPro" id="IPR027377">
    <property type="entry name" value="ZAR1/RTP1-5-like_Znf-3CxxC"/>
</dbReference>
<name>A0A8C4Z1N4_GADMO</name>
<organism evidence="14 15">
    <name type="scientific">Gadus morhua</name>
    <name type="common">Atlantic cod</name>
    <dbReference type="NCBI Taxonomy" id="8049"/>
    <lineage>
        <taxon>Eukaryota</taxon>
        <taxon>Metazoa</taxon>
        <taxon>Chordata</taxon>
        <taxon>Craniata</taxon>
        <taxon>Vertebrata</taxon>
        <taxon>Euteleostomi</taxon>
        <taxon>Actinopterygii</taxon>
        <taxon>Neopterygii</taxon>
        <taxon>Teleostei</taxon>
        <taxon>Neoteleostei</taxon>
        <taxon>Acanthomorphata</taxon>
        <taxon>Zeiogadaria</taxon>
        <taxon>Gadariae</taxon>
        <taxon>Gadiformes</taxon>
        <taxon>Gadoidei</taxon>
        <taxon>Gadidae</taxon>
        <taxon>Gadus</taxon>
    </lineage>
</organism>
<keyword evidence="8" id="KW-0694">RNA-binding</keyword>
<keyword evidence="3" id="KW-0963">Cytoplasm</keyword>
<dbReference type="PANTHER" id="PTHR31054:SF5">
    <property type="entry name" value="PROTEIN ZAR1-LIKE"/>
    <property type="match status" value="1"/>
</dbReference>
<dbReference type="Proteomes" id="UP000694546">
    <property type="component" value="Chromosome 7"/>
</dbReference>
<evidence type="ECO:0000313" key="15">
    <source>
        <dbReference type="Proteomes" id="UP000694546"/>
    </source>
</evidence>
<evidence type="ECO:0000256" key="12">
    <source>
        <dbReference type="SAM" id="MobiDB-lite"/>
    </source>
</evidence>
<comment type="similarity">
    <text evidence="10">Belongs to the ZAR1 family.</text>
</comment>
<evidence type="ECO:0000256" key="1">
    <source>
        <dbReference type="ARBA" id="ARBA00004331"/>
    </source>
</evidence>
<feature type="compositionally biased region" description="Polar residues" evidence="12">
    <location>
        <begin position="92"/>
        <end position="102"/>
    </location>
</feature>
<proteinExistence type="inferred from homology"/>
<evidence type="ECO:0000256" key="9">
    <source>
        <dbReference type="ARBA" id="ARBA00022943"/>
    </source>
</evidence>
<keyword evidence="5" id="KW-0863">Zinc-finger</keyword>
<evidence type="ECO:0000256" key="2">
    <source>
        <dbReference type="ARBA" id="ARBA00022473"/>
    </source>
</evidence>
<dbReference type="CTD" id="646799"/>
<dbReference type="GeneID" id="115547278"/>
<evidence type="ECO:0000256" key="6">
    <source>
        <dbReference type="ARBA" id="ARBA00022782"/>
    </source>
</evidence>
<dbReference type="Ensembl" id="ENSGMOT00000005612.2">
    <property type="protein sequence ID" value="ENSGMOP00000005449.2"/>
    <property type="gene ID" value="ENSGMOG00000005125.2"/>
</dbReference>
<evidence type="ECO:0000256" key="8">
    <source>
        <dbReference type="ARBA" id="ARBA00022884"/>
    </source>
</evidence>
<comment type="function">
    <text evidence="11">mRNA-binding protein required for maternal mRNA storage, translation and degradation during oocyte maturation. Probably promotes formation of some phase-separated membraneless compartment that stores maternal mRNAs in oocytes: acts by undergoing liquid-liquid phase separation upon binding to maternal mRNAs. Binds to the 3'-UTR of maternal mRNAs, inhibiting their translation.</text>
</comment>
<keyword evidence="15" id="KW-1185">Reference proteome</keyword>
<evidence type="ECO:0000256" key="10">
    <source>
        <dbReference type="ARBA" id="ARBA00034699"/>
    </source>
</evidence>
<dbReference type="GO" id="GO:0003729">
    <property type="term" value="F:mRNA binding"/>
    <property type="evidence" value="ECO:0007669"/>
    <property type="project" value="UniProtKB-ARBA"/>
</dbReference>
<keyword evidence="6" id="KW-0221">Differentiation</keyword>
<dbReference type="SMART" id="SM01328">
    <property type="entry name" value="zf-3CxxC"/>
    <property type="match status" value="1"/>
</dbReference>
<dbReference type="GO" id="GO:0048477">
    <property type="term" value="P:oogenesis"/>
    <property type="evidence" value="ECO:0007669"/>
    <property type="project" value="UniProtKB-KW"/>
</dbReference>
<accession>A0A8C4Z1N4</accession>
<dbReference type="PANTHER" id="PTHR31054">
    <property type="entry name" value="ZYGOTE ARREST PROTEIN 1-LIKE ISOFORM X1"/>
    <property type="match status" value="1"/>
</dbReference>
<keyword evidence="9" id="KW-0896">Oogenesis</keyword>
<keyword evidence="7" id="KW-0862">Zinc</keyword>
<dbReference type="GO" id="GO:0036464">
    <property type="term" value="C:cytoplasmic ribonucleoprotein granule"/>
    <property type="evidence" value="ECO:0007669"/>
    <property type="project" value="UniProtKB-SubCell"/>
</dbReference>
<evidence type="ECO:0000256" key="5">
    <source>
        <dbReference type="ARBA" id="ARBA00022771"/>
    </source>
</evidence>
<dbReference type="InterPro" id="IPR026775">
    <property type="entry name" value="Zar1"/>
</dbReference>
<gene>
    <name evidence="14" type="primary">ZAR1L</name>
    <name evidence="14" type="synonym">zar1l</name>
</gene>
<dbReference type="GO" id="GO:0017148">
    <property type="term" value="P:negative regulation of translation"/>
    <property type="evidence" value="ECO:0007669"/>
    <property type="project" value="UniProtKB-ARBA"/>
</dbReference>
<evidence type="ECO:0000256" key="4">
    <source>
        <dbReference type="ARBA" id="ARBA00022723"/>
    </source>
</evidence>
<keyword evidence="2" id="KW-0217">Developmental protein</keyword>
<feature type="region of interest" description="Disordered" evidence="12">
    <location>
        <begin position="92"/>
        <end position="118"/>
    </location>
</feature>
<dbReference type="KEGG" id="gmh:115547278"/>
<dbReference type="GO" id="GO:0008270">
    <property type="term" value="F:zinc ion binding"/>
    <property type="evidence" value="ECO:0007669"/>
    <property type="project" value="UniProtKB-KW"/>
</dbReference>
<keyword evidence="4" id="KW-0479">Metal-binding</keyword>
<dbReference type="GO" id="GO:0006412">
    <property type="term" value="P:translation"/>
    <property type="evidence" value="ECO:0007669"/>
    <property type="project" value="TreeGrafter"/>
</dbReference>
<feature type="domain" description="3CxxC-type" evidence="13">
    <location>
        <begin position="197"/>
        <end position="282"/>
    </location>
</feature>
<reference evidence="14" key="2">
    <citation type="submission" date="2025-09" db="UniProtKB">
        <authorList>
            <consortium name="Ensembl"/>
        </authorList>
    </citation>
    <scope>IDENTIFICATION</scope>
</reference>
<dbReference type="RefSeq" id="XP_030217240.1">
    <property type="nucleotide sequence ID" value="XM_030361380.1"/>
</dbReference>
<evidence type="ECO:0000259" key="13">
    <source>
        <dbReference type="SMART" id="SM01328"/>
    </source>
</evidence>
<sequence>MEGYGPQVMGKIFFGNHPGAVPFIHGGWGKRDGRFLTPSGLSYLELCKVILSEVHPYVGPGFKKTDTKECGVQVNFKVEKITQCSLGPKTLYSQERGASSPRSPDCPTPGGKAPFNTPVNNVRFSRPLSIYSPVFDRRNFRKSVSCSEDGGYEARDGSVELVDGEKKVLGTEKDPSVNVGNPPHQAFKGSNFQFLEQRFGHFHCRKCNIRWESAYVWCISGTSKVYYKQLCRKCRLGINPYKVESIIWQGCLLTSWGGDMKPRRVNMARPHRQDLCGRCKGARLSCDATYSFKYIV</sequence>
<dbReference type="OMA" id="DSCEREN"/>
<dbReference type="Pfam" id="PF13695">
    <property type="entry name" value="Zn_ribbon_3CxxC"/>
    <property type="match status" value="1"/>
</dbReference>
<evidence type="ECO:0000256" key="7">
    <source>
        <dbReference type="ARBA" id="ARBA00022833"/>
    </source>
</evidence>
<dbReference type="OrthoDB" id="9885288at2759"/>
<evidence type="ECO:0000256" key="11">
    <source>
        <dbReference type="ARBA" id="ARBA00049576"/>
    </source>
</evidence>
<protein>
    <submittedName>
        <fullName evidence="14">Zygote arrest 1-like</fullName>
    </submittedName>
</protein>
<evidence type="ECO:0000313" key="14">
    <source>
        <dbReference type="Ensembl" id="ENSGMOP00000005449.2"/>
    </source>
</evidence>
<reference evidence="14" key="1">
    <citation type="submission" date="2025-08" db="UniProtKB">
        <authorList>
            <consortium name="Ensembl"/>
        </authorList>
    </citation>
    <scope>IDENTIFICATION</scope>
</reference>
<comment type="subcellular location">
    <subcellularLocation>
        <location evidence="1">Cytoplasm</location>
        <location evidence="1">Cytoplasmic ribonucleoprotein granule</location>
    </subcellularLocation>
</comment>